<feature type="domain" description="Cullin family profile" evidence="8">
    <location>
        <begin position="157"/>
        <end position="354"/>
    </location>
</feature>
<organism evidence="9 10">
    <name type="scientific">Syncephalis pseudoplumigaleata</name>
    <dbReference type="NCBI Taxonomy" id="1712513"/>
    <lineage>
        <taxon>Eukaryota</taxon>
        <taxon>Fungi</taxon>
        <taxon>Fungi incertae sedis</taxon>
        <taxon>Zoopagomycota</taxon>
        <taxon>Zoopagomycotina</taxon>
        <taxon>Zoopagomycetes</taxon>
        <taxon>Zoopagales</taxon>
        <taxon>Piptocephalidaceae</taxon>
        <taxon>Syncephalis</taxon>
    </lineage>
</organism>
<dbReference type="Gene3D" id="1.20.1310.10">
    <property type="entry name" value="Cullin Repeats"/>
    <property type="match status" value="1"/>
</dbReference>
<dbReference type="InterPro" id="IPR036388">
    <property type="entry name" value="WH-like_DNA-bd_sf"/>
</dbReference>
<feature type="compositionally biased region" description="Acidic residues" evidence="7">
    <location>
        <begin position="126"/>
        <end position="136"/>
    </location>
</feature>
<dbReference type="GO" id="GO:0005680">
    <property type="term" value="C:anaphase-promoting complex"/>
    <property type="evidence" value="ECO:0007669"/>
    <property type="project" value="TreeGrafter"/>
</dbReference>
<proteinExistence type="inferred from homology"/>
<dbReference type="OrthoDB" id="5581181at2759"/>
<dbReference type="Gene3D" id="1.10.10.10">
    <property type="entry name" value="Winged helix-like DNA-binding domain superfamily/Winged helix DNA-binding domain"/>
    <property type="match status" value="1"/>
</dbReference>
<keyword evidence="3" id="KW-0498">Mitosis</keyword>
<dbReference type="SUPFAM" id="SSF46785">
    <property type="entry name" value="Winged helix' DNA-binding domain"/>
    <property type="match status" value="1"/>
</dbReference>
<dbReference type="InterPro" id="IPR036390">
    <property type="entry name" value="WH_DNA-bd_sf"/>
</dbReference>
<evidence type="ECO:0000256" key="3">
    <source>
        <dbReference type="ARBA" id="ARBA00022776"/>
    </source>
</evidence>
<protein>
    <recommendedName>
        <fullName evidence="1">Anaphase-promoting complex subunit 2</fullName>
    </recommendedName>
</protein>
<keyword evidence="10" id="KW-1185">Reference proteome</keyword>
<dbReference type="SMART" id="SM00182">
    <property type="entry name" value="CULLIN"/>
    <property type="match status" value="1"/>
</dbReference>
<evidence type="ECO:0000256" key="2">
    <source>
        <dbReference type="ARBA" id="ARBA00022618"/>
    </source>
</evidence>
<dbReference type="PANTHER" id="PTHR45957">
    <property type="entry name" value="ANAPHASE-PROMOTING COMPLEX SUBUNIT 2"/>
    <property type="match status" value="1"/>
</dbReference>
<dbReference type="GO" id="GO:0006511">
    <property type="term" value="P:ubiquitin-dependent protein catabolic process"/>
    <property type="evidence" value="ECO:0007669"/>
    <property type="project" value="InterPro"/>
</dbReference>
<evidence type="ECO:0000256" key="5">
    <source>
        <dbReference type="ARBA" id="ARBA00023306"/>
    </source>
</evidence>
<dbReference type="InterPro" id="IPR044554">
    <property type="entry name" value="ANAPC2"/>
</dbReference>
<keyword evidence="4" id="KW-0833">Ubl conjugation pathway</keyword>
<dbReference type="Proteomes" id="UP000278143">
    <property type="component" value="Unassembled WGS sequence"/>
</dbReference>
<dbReference type="GO" id="GO:0051301">
    <property type="term" value="P:cell division"/>
    <property type="evidence" value="ECO:0007669"/>
    <property type="project" value="UniProtKB-KW"/>
</dbReference>
<keyword evidence="5" id="KW-0131">Cell cycle</keyword>
<dbReference type="GO" id="GO:0070979">
    <property type="term" value="P:protein K11-linked ubiquitination"/>
    <property type="evidence" value="ECO:0007669"/>
    <property type="project" value="TreeGrafter"/>
</dbReference>
<dbReference type="InterPro" id="IPR036317">
    <property type="entry name" value="Cullin_homology_sf"/>
</dbReference>
<dbReference type="GO" id="GO:0007091">
    <property type="term" value="P:metaphase/anaphase transition of mitotic cell cycle"/>
    <property type="evidence" value="ECO:0007669"/>
    <property type="project" value="TreeGrafter"/>
</dbReference>
<evidence type="ECO:0000259" key="8">
    <source>
        <dbReference type="PROSITE" id="PS50069"/>
    </source>
</evidence>
<dbReference type="PROSITE" id="PS50069">
    <property type="entry name" value="CULLIN_2"/>
    <property type="match status" value="1"/>
</dbReference>
<dbReference type="Pfam" id="PF08672">
    <property type="entry name" value="ANAPC2"/>
    <property type="match status" value="1"/>
</dbReference>
<sequence>ISELFNIIVEYPACKGALEDLKTCIKSPGQRDLLVATLSTSLGKRLLHPGADTADILMHYIAMIRCLRFIDPPGTLLERVAEPVRNYLRKRDDTIRCIAEDLMNESRSDLIEELTAGGSMQGYTSDSEDEDGDDPNWEPVPVDAGPRLDTLHRRNADAISMLISIYKTRDVFVKAFQAMFAERLLTIDDYDTEKEFRNLEMLKLRFGETNLQSCEVMIKDFAESKRFEQYLHQDHEDDVEALHLLRPIILSRLSWPEYKPEEFALPDKIQSLYDTASQIFSEYKQQRKLVLIPQAGTVHLELEFDERTVEFHVSPPHATVIMAFDEQDIWDIHQLADTLQMPLPLLRRRLYFWCGQGILKEQGAGQFAVQSSAEEQGGPQGVMVTEGGHDEDVDEGAHGQGGVSSQEAQLYWNIIKNMLSSMGPQPLERIHTTLSMFMQGPMKFNKSMGELRDMLDAMVAEEKLVWVEGQYRLKM</sequence>
<evidence type="ECO:0000256" key="6">
    <source>
        <dbReference type="PROSITE-ProRule" id="PRU00330"/>
    </source>
</evidence>
<keyword evidence="2" id="KW-0132">Cell division</keyword>
<evidence type="ECO:0000256" key="1">
    <source>
        <dbReference type="ARBA" id="ARBA00016068"/>
    </source>
</evidence>
<dbReference type="EMBL" id="KZ989887">
    <property type="protein sequence ID" value="RKP25090.1"/>
    <property type="molecule type" value="Genomic_DNA"/>
</dbReference>
<dbReference type="Pfam" id="PF25773">
    <property type="entry name" value="TPR_ANAPC2"/>
    <property type="match status" value="1"/>
</dbReference>
<dbReference type="SUPFAM" id="SSF75632">
    <property type="entry name" value="Cullin homology domain"/>
    <property type="match status" value="1"/>
</dbReference>
<accession>A0A4P9Z131</accession>
<feature type="non-terminal residue" evidence="9">
    <location>
        <position position="1"/>
    </location>
</feature>
<gene>
    <name evidence="9" type="ORF">SYNPS1DRAFT_16159</name>
</gene>
<name>A0A4P9Z131_9FUNG</name>
<evidence type="ECO:0000256" key="4">
    <source>
        <dbReference type="ARBA" id="ARBA00022786"/>
    </source>
</evidence>
<comment type="similarity">
    <text evidence="6">Belongs to the cullin family.</text>
</comment>
<evidence type="ECO:0000313" key="10">
    <source>
        <dbReference type="Proteomes" id="UP000278143"/>
    </source>
</evidence>
<dbReference type="InterPro" id="IPR059120">
    <property type="entry name" value="Cullin-like_AB"/>
</dbReference>
<dbReference type="GO" id="GO:0031625">
    <property type="term" value="F:ubiquitin protein ligase binding"/>
    <property type="evidence" value="ECO:0007669"/>
    <property type="project" value="InterPro"/>
</dbReference>
<dbReference type="AlphaFoldDB" id="A0A4P9Z131"/>
<dbReference type="InterPro" id="IPR016158">
    <property type="entry name" value="Cullin_homology"/>
</dbReference>
<evidence type="ECO:0000313" key="9">
    <source>
        <dbReference type="EMBL" id="RKP25090.1"/>
    </source>
</evidence>
<dbReference type="PANTHER" id="PTHR45957:SF1">
    <property type="entry name" value="ANAPHASE-PROMOTING COMPLEX SUBUNIT 2"/>
    <property type="match status" value="1"/>
</dbReference>
<dbReference type="Gene3D" id="3.30.230.130">
    <property type="entry name" value="Cullin, Chain C, Domain 2"/>
    <property type="match status" value="1"/>
</dbReference>
<feature type="region of interest" description="Disordered" evidence="7">
    <location>
        <begin position="119"/>
        <end position="145"/>
    </location>
</feature>
<reference evidence="10" key="1">
    <citation type="journal article" date="2018" name="Nat. Microbiol.">
        <title>Leveraging single-cell genomics to expand the fungal tree of life.</title>
        <authorList>
            <person name="Ahrendt S.R."/>
            <person name="Quandt C.A."/>
            <person name="Ciobanu D."/>
            <person name="Clum A."/>
            <person name="Salamov A."/>
            <person name="Andreopoulos B."/>
            <person name="Cheng J.F."/>
            <person name="Woyke T."/>
            <person name="Pelin A."/>
            <person name="Henrissat B."/>
            <person name="Reynolds N.K."/>
            <person name="Benny G.L."/>
            <person name="Smith M.E."/>
            <person name="James T.Y."/>
            <person name="Grigoriev I.V."/>
        </authorList>
    </citation>
    <scope>NUCLEOTIDE SEQUENCE [LARGE SCALE GENOMIC DNA]</scope>
    <source>
        <strain evidence="10">Benny S71-1</strain>
    </source>
</reference>
<dbReference type="Pfam" id="PF26557">
    <property type="entry name" value="Cullin_AB"/>
    <property type="match status" value="1"/>
</dbReference>
<dbReference type="SMART" id="SM01013">
    <property type="entry name" value="APC2"/>
    <property type="match status" value="1"/>
</dbReference>
<dbReference type="InterPro" id="IPR014786">
    <property type="entry name" value="ANAPC2_C"/>
</dbReference>
<evidence type="ECO:0000256" key="7">
    <source>
        <dbReference type="SAM" id="MobiDB-lite"/>
    </source>
</evidence>
<dbReference type="InterPro" id="IPR057975">
    <property type="entry name" value="TPR_ANAPC2"/>
</dbReference>